<keyword evidence="5" id="KW-1185">Reference proteome</keyword>
<dbReference type="InterPro" id="IPR050443">
    <property type="entry name" value="RbsD/FucU_mutarotase"/>
</dbReference>
<dbReference type="GO" id="GO:0036373">
    <property type="term" value="F:L-fucose mutarotase activity"/>
    <property type="evidence" value="ECO:0007669"/>
    <property type="project" value="UniProtKB-EC"/>
</dbReference>
<comment type="catalytic activity">
    <reaction evidence="3">
        <text>alpha-L-fucose = beta-L-fucose</text>
        <dbReference type="Rhea" id="RHEA:25580"/>
        <dbReference type="ChEBI" id="CHEBI:42548"/>
        <dbReference type="ChEBI" id="CHEBI:42589"/>
        <dbReference type="EC" id="5.1.3.29"/>
    </reaction>
</comment>
<proteinExistence type="predicted"/>
<dbReference type="InterPro" id="IPR023750">
    <property type="entry name" value="RbsD-like_sf"/>
</dbReference>
<dbReference type="PANTHER" id="PTHR31690">
    <property type="entry name" value="FUCOSE MUTAROTASE"/>
    <property type="match status" value="1"/>
</dbReference>
<name>A0A370LAT9_9HYPH</name>
<dbReference type="Gene3D" id="3.40.1650.10">
    <property type="entry name" value="RbsD-like domain"/>
    <property type="match status" value="1"/>
</dbReference>
<evidence type="ECO:0000256" key="2">
    <source>
        <dbReference type="ARBA" id="ARBA00023235"/>
    </source>
</evidence>
<dbReference type="SUPFAM" id="SSF102546">
    <property type="entry name" value="RbsD-like"/>
    <property type="match status" value="1"/>
</dbReference>
<evidence type="ECO:0000313" key="5">
    <source>
        <dbReference type="Proteomes" id="UP000255207"/>
    </source>
</evidence>
<dbReference type="Pfam" id="PF05025">
    <property type="entry name" value="RbsD_FucU"/>
    <property type="match status" value="1"/>
</dbReference>
<dbReference type="EMBL" id="QQTP01000002">
    <property type="protein sequence ID" value="RDJ28339.1"/>
    <property type="molecule type" value="Genomic_DNA"/>
</dbReference>
<protein>
    <submittedName>
        <fullName evidence="4">Fucose-binding protein</fullName>
    </submittedName>
</protein>
<organism evidence="4 5">
    <name type="scientific">Bosea caraganae</name>
    <dbReference type="NCBI Taxonomy" id="2763117"/>
    <lineage>
        <taxon>Bacteria</taxon>
        <taxon>Pseudomonadati</taxon>
        <taxon>Pseudomonadota</taxon>
        <taxon>Alphaproteobacteria</taxon>
        <taxon>Hyphomicrobiales</taxon>
        <taxon>Boseaceae</taxon>
        <taxon>Bosea</taxon>
    </lineage>
</organism>
<evidence type="ECO:0000256" key="3">
    <source>
        <dbReference type="ARBA" id="ARBA00036324"/>
    </source>
</evidence>
<accession>A0A370LAT9</accession>
<dbReference type="RefSeq" id="WP_114828464.1">
    <property type="nucleotide sequence ID" value="NZ_QQTO01000037.1"/>
</dbReference>
<keyword evidence="2" id="KW-0413">Isomerase</keyword>
<gene>
    <name evidence="4" type="ORF">DWE98_05830</name>
</gene>
<dbReference type="GO" id="GO:0006004">
    <property type="term" value="P:fucose metabolic process"/>
    <property type="evidence" value="ECO:0007669"/>
    <property type="project" value="TreeGrafter"/>
</dbReference>
<dbReference type="GO" id="GO:0042806">
    <property type="term" value="F:fucose binding"/>
    <property type="evidence" value="ECO:0007669"/>
    <property type="project" value="TreeGrafter"/>
</dbReference>
<dbReference type="InterPro" id="IPR007721">
    <property type="entry name" value="RbsD_FucU"/>
</dbReference>
<dbReference type="OrthoDB" id="7947972at2"/>
<evidence type="ECO:0000313" key="4">
    <source>
        <dbReference type="EMBL" id="RDJ28339.1"/>
    </source>
</evidence>
<dbReference type="AlphaFoldDB" id="A0A370LAT9"/>
<comment type="caution">
    <text evidence="4">The sequence shown here is derived from an EMBL/GenBank/DDBJ whole genome shotgun (WGS) entry which is preliminary data.</text>
</comment>
<evidence type="ECO:0000256" key="1">
    <source>
        <dbReference type="ARBA" id="ARBA00000223"/>
    </source>
</evidence>
<sequence>MLKGLDPLLSPDLLWLLAAMGHGDDIAVVDANHPAESIARSTISGRIVRLPGLTMARAVSAILTVLPLDDFEPAPARRMQVVGAPDTIPLVQREVQAVLDAAAGNASPMAGIERFAFYDNAKSAFGIVQVGDTRPYGCFLLRKGVLTAESVD</sequence>
<dbReference type="GO" id="GO:0062193">
    <property type="term" value="F:D-ribose pyranase activity"/>
    <property type="evidence" value="ECO:0007669"/>
    <property type="project" value="UniProtKB-EC"/>
</dbReference>
<reference evidence="5" key="1">
    <citation type="submission" date="2018-07" db="EMBL/GenBank/DDBJ databases">
        <authorList>
            <person name="Safronova V.I."/>
            <person name="Chirak E.R."/>
            <person name="Sazanova A.L."/>
        </authorList>
    </citation>
    <scope>NUCLEOTIDE SEQUENCE [LARGE SCALE GENOMIC DNA]</scope>
    <source>
        <strain evidence="5">RCAM04685</strain>
    </source>
</reference>
<dbReference type="PANTHER" id="PTHR31690:SF4">
    <property type="entry name" value="FUCOSE MUTAROTASE"/>
    <property type="match status" value="1"/>
</dbReference>
<dbReference type="Proteomes" id="UP000255207">
    <property type="component" value="Unassembled WGS sequence"/>
</dbReference>
<comment type="catalytic activity">
    <reaction evidence="1">
        <text>beta-D-ribopyranose = beta-D-ribofuranose</text>
        <dbReference type="Rhea" id="RHEA:25432"/>
        <dbReference type="ChEBI" id="CHEBI:27476"/>
        <dbReference type="ChEBI" id="CHEBI:47002"/>
        <dbReference type="EC" id="5.4.99.62"/>
    </reaction>
</comment>